<evidence type="ECO:0000256" key="4">
    <source>
        <dbReference type="ARBA" id="ARBA00023136"/>
    </source>
</evidence>
<keyword evidence="4 5" id="KW-0472">Membrane</keyword>
<feature type="transmembrane region" description="Helical" evidence="5">
    <location>
        <begin position="53"/>
        <end position="74"/>
    </location>
</feature>
<dbReference type="Pfam" id="PF00528">
    <property type="entry name" value="BPD_transp_1"/>
    <property type="match status" value="1"/>
</dbReference>
<accession>A0A0S7BS26</accession>
<feature type="transmembrane region" description="Helical" evidence="5">
    <location>
        <begin position="357"/>
        <end position="377"/>
    </location>
</feature>
<organism evidence="7">
    <name type="scientific">Flexilinea flocculi</name>
    <dbReference type="NCBI Taxonomy" id="1678840"/>
    <lineage>
        <taxon>Bacteria</taxon>
        <taxon>Bacillati</taxon>
        <taxon>Chloroflexota</taxon>
        <taxon>Anaerolineae</taxon>
        <taxon>Anaerolineales</taxon>
        <taxon>Anaerolineaceae</taxon>
        <taxon>Flexilinea</taxon>
    </lineage>
</organism>
<keyword evidence="2 5" id="KW-0812">Transmembrane</keyword>
<dbReference type="PANTHER" id="PTHR43839:SF3">
    <property type="entry name" value="OLIGOPEPTIDE ABC TRANSPORTER, PERMEASE PROTEIN"/>
    <property type="match status" value="1"/>
</dbReference>
<dbReference type="InterPro" id="IPR035906">
    <property type="entry name" value="MetI-like_sf"/>
</dbReference>
<dbReference type="Pfam" id="PF12911">
    <property type="entry name" value="OppC_N"/>
    <property type="match status" value="1"/>
</dbReference>
<reference evidence="7" key="1">
    <citation type="journal article" date="2015" name="Genome Announc.">
        <title>Draft Genome Sequence of Anaerolineae Strain TC1, a Novel Isolate from a Methanogenic Wastewater Treatment System.</title>
        <authorList>
            <person name="Matsuura N."/>
            <person name="Tourlousse D.M."/>
            <person name="Sun L."/>
            <person name="Toyonaga M."/>
            <person name="Kuroda K."/>
            <person name="Ohashi A."/>
            <person name="Cruz R."/>
            <person name="Yamaguchi T."/>
            <person name="Sekiguchi Y."/>
        </authorList>
    </citation>
    <scope>NUCLEOTIDE SEQUENCE [LARGE SCALE GENOMIC DNA]</scope>
    <source>
        <strain evidence="7">TC1</strain>
    </source>
</reference>
<evidence type="ECO:0000256" key="2">
    <source>
        <dbReference type="ARBA" id="ARBA00022692"/>
    </source>
</evidence>
<comment type="subcellular location">
    <subcellularLocation>
        <location evidence="5">Cell membrane</location>
        <topology evidence="5">Multi-pass membrane protein</topology>
    </subcellularLocation>
    <subcellularLocation>
        <location evidence="1">Membrane</location>
        <topology evidence="1">Multi-pass membrane protein</topology>
    </subcellularLocation>
</comment>
<evidence type="ECO:0000259" key="6">
    <source>
        <dbReference type="PROSITE" id="PS50928"/>
    </source>
</evidence>
<evidence type="ECO:0000256" key="5">
    <source>
        <dbReference type="RuleBase" id="RU363032"/>
    </source>
</evidence>
<gene>
    <name evidence="7" type="ORF">ATC1_131227</name>
</gene>
<protein>
    <submittedName>
        <fullName evidence="7">ABC-type dipeptide/oligopeptide/nickel transport system, permease component</fullName>
    </submittedName>
</protein>
<keyword evidence="5" id="KW-0813">Transport</keyword>
<dbReference type="AlphaFoldDB" id="A0A0S7BS26"/>
<evidence type="ECO:0000313" key="8">
    <source>
        <dbReference type="Proteomes" id="UP000053370"/>
    </source>
</evidence>
<dbReference type="GO" id="GO:0005886">
    <property type="term" value="C:plasma membrane"/>
    <property type="evidence" value="ECO:0007669"/>
    <property type="project" value="UniProtKB-SubCell"/>
</dbReference>
<dbReference type="CDD" id="cd06261">
    <property type="entry name" value="TM_PBP2"/>
    <property type="match status" value="1"/>
</dbReference>
<proteinExistence type="inferred from homology"/>
<dbReference type="InterPro" id="IPR000515">
    <property type="entry name" value="MetI-like"/>
</dbReference>
<dbReference type="PROSITE" id="PS50928">
    <property type="entry name" value="ABC_TM1"/>
    <property type="match status" value="1"/>
</dbReference>
<dbReference type="PANTHER" id="PTHR43839">
    <property type="entry name" value="OPPC IN A BINDING PROTEIN-DEPENDENT TRANSPORT SYSTEM"/>
    <property type="match status" value="1"/>
</dbReference>
<dbReference type="Gene3D" id="1.10.3720.10">
    <property type="entry name" value="MetI-like"/>
    <property type="match status" value="1"/>
</dbReference>
<keyword evidence="8" id="KW-1185">Reference proteome</keyword>
<evidence type="ECO:0000313" key="7">
    <source>
        <dbReference type="EMBL" id="GAP41243.1"/>
    </source>
</evidence>
<comment type="similarity">
    <text evidence="5">Belongs to the binding-protein-dependent transport system permease family.</text>
</comment>
<evidence type="ECO:0000256" key="3">
    <source>
        <dbReference type="ARBA" id="ARBA00022989"/>
    </source>
</evidence>
<feature type="domain" description="ABC transmembrane type-1" evidence="6">
    <location>
        <begin position="182"/>
        <end position="378"/>
    </location>
</feature>
<name>A0A0S7BS26_9CHLR</name>
<feature type="transmembrane region" description="Helical" evidence="5">
    <location>
        <begin position="186"/>
        <end position="212"/>
    </location>
</feature>
<evidence type="ECO:0000256" key="1">
    <source>
        <dbReference type="ARBA" id="ARBA00004141"/>
    </source>
</evidence>
<dbReference type="GO" id="GO:0055085">
    <property type="term" value="P:transmembrane transport"/>
    <property type="evidence" value="ECO:0007669"/>
    <property type="project" value="InterPro"/>
</dbReference>
<sequence length="390" mass="44000">MTQKKGSSSKQNEFTMIADKENAEEFSSSASEEKVSVASNWKLVWWRYRKNRLAVISLFLLFFVLTIIIFPDFYANQYSEKTNAREAYIPIQKIHFFKDGKVDLWAEKLVGKRNMKTLAMEWVSDPAQSVDVQFFGKGFQWKFLFWNTERHLLVPADASTRIFILGSDRMGRDQWSRLMYATKTSLTVGMVSVLISVLLGVLLGGISGYFGGTADMIIQRLIEILNSVPYVPIWMAMTAALPRNWSSEQRFFAITVILSLLGWTTLGREVRGKFLSIREEDYVLAAELIGCSKFRIIANHMVPTFLSHIIATGTLMIPQMIVNETSLSFLGLGLRPPAISYGVMLQEAQNVKTMAQAPWLMIPGLVVVIAVLMFNLAGDGLRDAADPYSK</sequence>
<dbReference type="Proteomes" id="UP000053370">
    <property type="component" value="Unassembled WGS sequence"/>
</dbReference>
<dbReference type="EMBL" id="DF968181">
    <property type="protein sequence ID" value="GAP41243.1"/>
    <property type="molecule type" value="Genomic_DNA"/>
</dbReference>
<dbReference type="STRING" id="1678840.ATC1_131227"/>
<dbReference type="InterPro" id="IPR025966">
    <property type="entry name" value="OppC_N"/>
</dbReference>
<dbReference type="RefSeq" id="WP_201777281.1">
    <property type="nucleotide sequence ID" value="NZ_DF968181.1"/>
</dbReference>
<feature type="transmembrane region" description="Helical" evidence="5">
    <location>
        <begin position="302"/>
        <end position="321"/>
    </location>
</feature>
<keyword evidence="3 5" id="KW-1133">Transmembrane helix</keyword>
<dbReference type="SUPFAM" id="SSF161098">
    <property type="entry name" value="MetI-like"/>
    <property type="match status" value="1"/>
</dbReference>